<organism evidence="2">
    <name type="scientific">marine sediment metagenome</name>
    <dbReference type="NCBI Taxonomy" id="412755"/>
    <lineage>
        <taxon>unclassified sequences</taxon>
        <taxon>metagenomes</taxon>
        <taxon>ecological metagenomes</taxon>
    </lineage>
</organism>
<reference evidence="2" key="1">
    <citation type="journal article" date="2014" name="Front. Microbiol.">
        <title>High frequency of phylogenetically diverse reductive dehalogenase-homologous genes in deep subseafloor sedimentary metagenomes.</title>
        <authorList>
            <person name="Kawai M."/>
            <person name="Futagami T."/>
            <person name="Toyoda A."/>
            <person name="Takaki Y."/>
            <person name="Nishi S."/>
            <person name="Hori S."/>
            <person name="Arai W."/>
            <person name="Tsubouchi T."/>
            <person name="Morono Y."/>
            <person name="Uchiyama I."/>
            <person name="Ito T."/>
            <person name="Fujiyama A."/>
            <person name="Inagaki F."/>
            <person name="Takami H."/>
        </authorList>
    </citation>
    <scope>NUCLEOTIDE SEQUENCE</scope>
    <source>
        <strain evidence="2">Expedition CK06-06</strain>
    </source>
</reference>
<dbReference type="AlphaFoldDB" id="X1JIS8"/>
<proteinExistence type="predicted"/>
<feature type="domain" description="Non-reducing end beta-L-arabinofuranosidase-like GH127 catalytic" evidence="1">
    <location>
        <begin position="1"/>
        <end position="62"/>
    </location>
</feature>
<dbReference type="PANTHER" id="PTHR43465">
    <property type="entry name" value="DUF1680 DOMAIN PROTEIN (AFU_ORTHOLOGUE AFUA_1G08910)"/>
    <property type="match status" value="1"/>
</dbReference>
<name>X1JIS8_9ZZZZ</name>
<dbReference type="SUPFAM" id="SSF48208">
    <property type="entry name" value="Six-hairpin glycosidases"/>
    <property type="match status" value="1"/>
</dbReference>
<sequence length="78" mass="8910">LLEVAIKSVDLIEKVFRPGKNESAPGHQEIEMALVRLYRVTNNKKYLKLAKFFLDIRGLKVKPIPNASFPPKNGAFWD</sequence>
<protein>
    <recommendedName>
        <fullName evidence="1">Non-reducing end beta-L-arabinofuranosidase-like GH127 catalytic domain-containing protein</fullName>
    </recommendedName>
</protein>
<comment type="caution">
    <text evidence="2">The sequence shown here is derived from an EMBL/GenBank/DDBJ whole genome shotgun (WGS) entry which is preliminary data.</text>
</comment>
<dbReference type="InterPro" id="IPR012878">
    <property type="entry name" value="Beta-AFase-like_GH127_cat"/>
</dbReference>
<dbReference type="Pfam" id="PF07944">
    <property type="entry name" value="Beta-AFase-like_GH127_cat"/>
    <property type="match status" value="1"/>
</dbReference>
<dbReference type="EMBL" id="BARU01048245">
    <property type="protein sequence ID" value="GAH94626.1"/>
    <property type="molecule type" value="Genomic_DNA"/>
</dbReference>
<evidence type="ECO:0000313" key="2">
    <source>
        <dbReference type="EMBL" id="GAH94626.1"/>
    </source>
</evidence>
<evidence type="ECO:0000259" key="1">
    <source>
        <dbReference type="Pfam" id="PF07944"/>
    </source>
</evidence>
<dbReference type="InterPro" id="IPR049174">
    <property type="entry name" value="Beta-AFase-like"/>
</dbReference>
<dbReference type="PANTHER" id="PTHR43465:SF2">
    <property type="entry name" value="DUF1680 DOMAIN PROTEIN (AFU_ORTHOLOGUE AFUA_1G08910)"/>
    <property type="match status" value="1"/>
</dbReference>
<gene>
    <name evidence="2" type="ORF">S03H2_71816</name>
</gene>
<feature type="non-terminal residue" evidence="2">
    <location>
        <position position="1"/>
    </location>
</feature>
<dbReference type="GO" id="GO:0005975">
    <property type="term" value="P:carbohydrate metabolic process"/>
    <property type="evidence" value="ECO:0007669"/>
    <property type="project" value="InterPro"/>
</dbReference>
<accession>X1JIS8</accession>
<dbReference type="InterPro" id="IPR008928">
    <property type="entry name" value="6-hairpin_glycosidase_sf"/>
</dbReference>